<keyword evidence="4" id="KW-1185">Reference proteome</keyword>
<organism evidence="5">
    <name type="scientific">Brugia pahangi</name>
    <name type="common">Filarial nematode worm</name>
    <dbReference type="NCBI Taxonomy" id="6280"/>
    <lineage>
        <taxon>Eukaryota</taxon>
        <taxon>Metazoa</taxon>
        <taxon>Ecdysozoa</taxon>
        <taxon>Nematoda</taxon>
        <taxon>Chromadorea</taxon>
        <taxon>Rhabditida</taxon>
        <taxon>Spirurina</taxon>
        <taxon>Spiruromorpha</taxon>
        <taxon>Filarioidea</taxon>
        <taxon>Onchocercidae</taxon>
        <taxon>Brugia</taxon>
    </lineage>
</organism>
<dbReference type="GO" id="GO:0003723">
    <property type="term" value="F:RNA binding"/>
    <property type="evidence" value="ECO:0007669"/>
    <property type="project" value="UniProtKB-KW"/>
</dbReference>
<reference evidence="3 4" key="2">
    <citation type="submission" date="2018-11" db="EMBL/GenBank/DDBJ databases">
        <authorList>
            <consortium name="Pathogen Informatics"/>
        </authorList>
    </citation>
    <scope>NUCLEOTIDE SEQUENCE [LARGE SCALE GENOMIC DNA]</scope>
</reference>
<gene>
    <name evidence="3" type="ORF">BPAG_LOCUS2879</name>
</gene>
<dbReference type="AlphaFoldDB" id="A0A0N4T3X9"/>
<evidence type="ECO:0000313" key="5">
    <source>
        <dbReference type="WBParaSite" id="BPAG_0000290901-mRNA-1"/>
    </source>
</evidence>
<accession>A0A0N4T3X9</accession>
<dbReference type="Pfam" id="PF13865">
    <property type="entry name" value="FoP_duplication"/>
    <property type="match status" value="1"/>
</dbReference>
<name>A0A0N4T3X9_BRUPA</name>
<reference evidence="5" key="1">
    <citation type="submission" date="2017-02" db="UniProtKB">
        <authorList>
            <consortium name="WormBaseParasite"/>
        </authorList>
    </citation>
    <scope>IDENTIFICATION</scope>
</reference>
<protein>
    <submittedName>
        <fullName evidence="5">FoP_duplication domain-containing protein</fullName>
    </submittedName>
</protein>
<dbReference type="InterPro" id="IPR025715">
    <property type="entry name" value="FoP_C"/>
</dbReference>
<sequence>MRSSLPATVPHYLLYLAIPRPKLSKPLKRTLLAQSVWIQRSVSRAALIKGICQMMVLHWNVCSVLLKILVMETASVPSRIVLMGTSKISLNERFSQIPVPKLRHSVAPIRSYNNIEQSYREPILNRRPLYIDDVELSNDYDEIGEDNIEAATNYVEQVRVIPKRKLGVYPSSRFARIPVRNRITFPHWRNRFNYGLVRKVNVDRPRPFGSLRYASRNTRFARNGFSRTLWRPNTVLPRNHAFYGRGGRFFSGSLSSSNSSRTKRSVVTREELDKELDEYMKKGKHPQIDVSDLK</sequence>
<feature type="domain" description="Chromatin target of PRMT1 protein C-terminal" evidence="2">
    <location>
        <begin position="216"/>
        <end position="284"/>
    </location>
</feature>
<dbReference type="SMART" id="SM01218">
    <property type="entry name" value="FoP_duplication"/>
    <property type="match status" value="1"/>
</dbReference>
<evidence type="ECO:0000259" key="2">
    <source>
        <dbReference type="SMART" id="SM01218"/>
    </source>
</evidence>
<proteinExistence type="predicted"/>
<dbReference type="WBParaSite" id="BPAG_0000290901-mRNA-1">
    <property type="protein sequence ID" value="BPAG_0000290901-mRNA-1"/>
    <property type="gene ID" value="BPAG_0000290901"/>
</dbReference>
<dbReference type="Proteomes" id="UP000278627">
    <property type="component" value="Unassembled WGS sequence"/>
</dbReference>
<evidence type="ECO:0000313" key="3">
    <source>
        <dbReference type="EMBL" id="VDN84065.1"/>
    </source>
</evidence>
<evidence type="ECO:0000313" key="4">
    <source>
        <dbReference type="Proteomes" id="UP000278627"/>
    </source>
</evidence>
<evidence type="ECO:0000256" key="1">
    <source>
        <dbReference type="ARBA" id="ARBA00022884"/>
    </source>
</evidence>
<dbReference type="EMBL" id="UZAD01000570">
    <property type="protein sequence ID" value="VDN84065.1"/>
    <property type="molecule type" value="Genomic_DNA"/>
</dbReference>
<keyword evidence="1" id="KW-0694">RNA-binding</keyword>
<dbReference type="STRING" id="6280.A0A0N4T3X9"/>